<reference evidence="1 2" key="1">
    <citation type="submission" date="2014-07" db="EMBL/GenBank/DDBJ databases">
        <authorList>
            <person name="Wibberg Daniel"/>
        </authorList>
    </citation>
    <scope>NUCLEOTIDE SEQUENCE [LARGE SCALE GENOMIC DNA]</scope>
</reference>
<evidence type="ECO:0008006" key="3">
    <source>
        <dbReference type="Google" id="ProtNLM"/>
    </source>
</evidence>
<dbReference type="InterPro" id="IPR009920">
    <property type="entry name" value="HEPPP_synth_su1"/>
</dbReference>
<dbReference type="EMBL" id="CCRF01000061">
    <property type="protein sequence ID" value="CEE01875.1"/>
    <property type="molecule type" value="Genomic_DNA"/>
</dbReference>
<dbReference type="Proteomes" id="UP000040576">
    <property type="component" value="Unassembled WGS sequence"/>
</dbReference>
<sequence length="255" mass="30434">MQFSKKYITEMKEKIYNKIHHSFLSSQLELPEIDNDKLYLLLSILRFQDLPRAQFETYATSVMFIQIALDTHDLVKNDDEYMQHKKRQLTVLAGDFYSGLYYYSLSHLPNIQMIRNLAEGIKIVNENKIRIYNKEVHSFEEYMSCMMKKETAIYQKLARYFHHPISELLSSNWLHINQIIKEKEKYMNYIKENDLLEYSNLKGEKLNRFVGKQIDAYIDSMYSQLIEMVKEPSLIEDFLELIAFNKNNVNSTFIS</sequence>
<dbReference type="Gene3D" id="1.20.120.1450">
    <property type="match status" value="1"/>
</dbReference>
<dbReference type="Pfam" id="PF07307">
    <property type="entry name" value="HEPPP_synt_1"/>
    <property type="match status" value="1"/>
</dbReference>
<dbReference type="AlphaFoldDB" id="A0A090J211"/>
<name>A0A090J211_9BACI</name>
<protein>
    <recommendedName>
        <fullName evidence="3">Heptaprenyl diphosphate synthase</fullName>
    </recommendedName>
</protein>
<evidence type="ECO:0000313" key="2">
    <source>
        <dbReference type="Proteomes" id="UP000040576"/>
    </source>
</evidence>
<gene>
    <name evidence="1" type="ORF">BT1A1_2053</name>
</gene>
<dbReference type="GO" id="GO:0009234">
    <property type="term" value="P:menaquinone biosynthetic process"/>
    <property type="evidence" value="ECO:0007669"/>
    <property type="project" value="InterPro"/>
</dbReference>
<evidence type="ECO:0000313" key="1">
    <source>
        <dbReference type="EMBL" id="CEE01875.1"/>
    </source>
</evidence>
<organism evidence="1 2">
    <name type="scientific">Caldibacillus thermoamylovorans</name>
    <dbReference type="NCBI Taxonomy" id="35841"/>
    <lineage>
        <taxon>Bacteria</taxon>
        <taxon>Bacillati</taxon>
        <taxon>Bacillota</taxon>
        <taxon>Bacilli</taxon>
        <taxon>Bacillales</taxon>
        <taxon>Bacillaceae</taxon>
        <taxon>Caldibacillus</taxon>
    </lineage>
</organism>
<proteinExistence type="predicted"/>
<keyword evidence="2" id="KW-1185">Reference proteome</keyword>
<accession>A0A090J211</accession>
<dbReference type="RefSeq" id="WP_051989096.1">
    <property type="nucleotide sequence ID" value="NZ_CCRF01000061.1"/>
</dbReference>